<sequence>VNYAQIDTPYGLIGSENTDHQKMLAEKINEVVKEAKITTRKAVVALPEAPIFTSFEEFPKLPEDELREAVHWAAKKLVPLPQDEVEQDFIVVGEKNKDDKIVYEVLIVAAPKTLVNRYLKILDYAQLEPLALETESIALTRSIAFGNKIDHAIALDFGANSTDLAVVKNNNLVFSQSIGIGSDALTKAIASDFGFELKQAEEYKIAYGIKQDELEGKIAESIMPVMDSIGSEIIRTIEYFKSASDIGAPNSLLLLGDGSLLPGLVEYMAKKIGIEVALGDPTLHVQVSKRIQEQVKKKASALTVAIGLALKVS</sequence>
<dbReference type="InterPro" id="IPR050696">
    <property type="entry name" value="FtsA/MreB"/>
</dbReference>
<dbReference type="Gene3D" id="3.30.420.40">
    <property type="match status" value="2"/>
</dbReference>
<dbReference type="PANTHER" id="PTHR32432">
    <property type="entry name" value="CELL DIVISION PROTEIN FTSA-RELATED"/>
    <property type="match status" value="1"/>
</dbReference>
<accession>A0A955RHM8</accession>
<dbReference type="NCBIfam" id="TIGR01175">
    <property type="entry name" value="pilM"/>
    <property type="match status" value="1"/>
</dbReference>
<proteinExistence type="predicted"/>
<name>A0A955RHM8_9BACT</name>
<dbReference type="SUPFAM" id="SSF53067">
    <property type="entry name" value="Actin-like ATPase domain"/>
    <property type="match status" value="2"/>
</dbReference>
<dbReference type="Proteomes" id="UP000782843">
    <property type="component" value="Unassembled WGS sequence"/>
</dbReference>
<dbReference type="PANTHER" id="PTHR32432:SF3">
    <property type="entry name" value="ETHANOLAMINE UTILIZATION PROTEIN EUTJ"/>
    <property type="match status" value="1"/>
</dbReference>
<dbReference type="Pfam" id="PF11104">
    <property type="entry name" value="PilM_2"/>
    <property type="match status" value="1"/>
</dbReference>
<dbReference type="InterPro" id="IPR043129">
    <property type="entry name" value="ATPase_NBD"/>
</dbReference>
<evidence type="ECO:0000313" key="2">
    <source>
        <dbReference type="Proteomes" id="UP000782843"/>
    </source>
</evidence>
<evidence type="ECO:0000313" key="1">
    <source>
        <dbReference type="EMBL" id="MCA9382076.1"/>
    </source>
</evidence>
<reference evidence="1" key="1">
    <citation type="submission" date="2020-04" db="EMBL/GenBank/DDBJ databases">
        <authorList>
            <person name="Zhang T."/>
        </authorList>
    </citation>
    <scope>NUCLEOTIDE SEQUENCE</scope>
    <source>
        <strain evidence="1">HKST-UBA10</strain>
    </source>
</reference>
<dbReference type="PIRSF" id="PIRSF019169">
    <property type="entry name" value="PilM"/>
    <property type="match status" value="1"/>
</dbReference>
<feature type="non-terminal residue" evidence="1">
    <location>
        <position position="1"/>
    </location>
</feature>
<dbReference type="CDD" id="cd24049">
    <property type="entry name" value="ASKHA_NBD_PilM"/>
    <property type="match status" value="1"/>
</dbReference>
<dbReference type="InterPro" id="IPR005883">
    <property type="entry name" value="PilM"/>
</dbReference>
<protein>
    <submittedName>
        <fullName evidence="1">Type IV pilus assembly protein PilM</fullName>
    </submittedName>
</protein>
<gene>
    <name evidence="1" type="primary">pilM</name>
    <name evidence="1" type="ORF">KC660_01560</name>
</gene>
<organism evidence="1 2">
    <name type="scientific">Candidatus Dojkabacteria bacterium</name>
    <dbReference type="NCBI Taxonomy" id="2099670"/>
    <lineage>
        <taxon>Bacteria</taxon>
        <taxon>Candidatus Dojkabacteria</taxon>
    </lineage>
</organism>
<comment type="caution">
    <text evidence="1">The sequence shown here is derived from an EMBL/GenBank/DDBJ whole genome shotgun (WGS) entry which is preliminary data.</text>
</comment>
<reference evidence="1" key="2">
    <citation type="journal article" date="2021" name="Microbiome">
        <title>Successional dynamics and alternative stable states in a saline activated sludge microbial community over 9 years.</title>
        <authorList>
            <person name="Wang Y."/>
            <person name="Ye J."/>
            <person name="Ju F."/>
            <person name="Liu L."/>
            <person name="Boyd J.A."/>
            <person name="Deng Y."/>
            <person name="Parks D.H."/>
            <person name="Jiang X."/>
            <person name="Yin X."/>
            <person name="Woodcroft B.J."/>
            <person name="Tyson G.W."/>
            <person name="Hugenholtz P."/>
            <person name="Polz M.F."/>
            <person name="Zhang T."/>
        </authorList>
    </citation>
    <scope>NUCLEOTIDE SEQUENCE</scope>
    <source>
        <strain evidence="1">HKST-UBA10</strain>
    </source>
</reference>
<dbReference type="AlphaFoldDB" id="A0A955RHM8"/>
<dbReference type="EMBL" id="JAGQLG010000055">
    <property type="protein sequence ID" value="MCA9382076.1"/>
    <property type="molecule type" value="Genomic_DNA"/>
</dbReference>
<dbReference type="Gene3D" id="3.30.1490.300">
    <property type="match status" value="1"/>
</dbReference>